<dbReference type="HOGENOM" id="CLU_881870_0_0_4"/>
<dbReference type="KEGG" id="bgp:BGL_2c01320"/>
<name>A0A0B6RXV2_BURPL</name>
<proteinExistence type="predicted"/>
<dbReference type="AlphaFoldDB" id="A0A0B6RXV2"/>
<dbReference type="EMBL" id="CP002581">
    <property type="protein sequence ID" value="AJK48228.1"/>
    <property type="molecule type" value="Genomic_DNA"/>
</dbReference>
<evidence type="ECO:0000313" key="1">
    <source>
        <dbReference type="EMBL" id="AJK48228.1"/>
    </source>
</evidence>
<dbReference type="Proteomes" id="UP000031838">
    <property type="component" value="Chromosome 2"/>
</dbReference>
<protein>
    <submittedName>
        <fullName evidence="1">Uncharacterized protein</fullName>
    </submittedName>
</protein>
<accession>A0A0B6RXV2</accession>
<gene>
    <name evidence="1" type="ORF">BGL_2c01320</name>
</gene>
<sequence>MYRLRPGGAQATGITTFRINKQGKPDPYAFTQVQDAAFVMPRQDSHDFKNRGYFFWRESDYSSGTSSNYFPLGVAGAEVSPSVLYTSEARGLDIPNVGTVSSGRCGVEAKASDTRNAAVIWGKGDGMGRCQLMATRISEDGGWHTRTDALGSSAIAVHPPKLLMDDAGNALVIWAVTNGQAWSYWWSQSLAGGGWSEPADLLASLGVNGPAGFLIDLDGIEMNAAGEAVVAFSTMDLKAPGVIINLLSYARFNFQGGWQRGAVIASGRTGGTFQAQSVVNRNGKAMIVYIVAPCDLHPDGNGPTCEASSVYEYTL</sequence>
<keyword evidence="2" id="KW-1185">Reference proteome</keyword>
<evidence type="ECO:0000313" key="2">
    <source>
        <dbReference type="Proteomes" id="UP000031838"/>
    </source>
</evidence>
<organism evidence="1 2">
    <name type="scientific">Burkholderia plantarii</name>
    <dbReference type="NCBI Taxonomy" id="41899"/>
    <lineage>
        <taxon>Bacteria</taxon>
        <taxon>Pseudomonadati</taxon>
        <taxon>Pseudomonadota</taxon>
        <taxon>Betaproteobacteria</taxon>
        <taxon>Burkholderiales</taxon>
        <taxon>Burkholderiaceae</taxon>
        <taxon>Burkholderia</taxon>
    </lineage>
</organism>
<reference evidence="1 2" key="2">
    <citation type="journal article" date="2016" name="Appl. Microbiol. Biotechnol.">
        <title>Mutations improving production and secretion of extracellular lipase by Burkholderia glumae PG1.</title>
        <authorList>
            <person name="Knapp A."/>
            <person name="Voget S."/>
            <person name="Gao R."/>
            <person name="Zaburannyi N."/>
            <person name="Krysciak D."/>
            <person name="Breuer M."/>
            <person name="Hauer B."/>
            <person name="Streit W.R."/>
            <person name="Muller R."/>
            <person name="Daniel R."/>
            <person name="Jaeger K.E."/>
        </authorList>
    </citation>
    <scope>NUCLEOTIDE SEQUENCE [LARGE SCALE GENOMIC DNA]</scope>
    <source>
        <strain evidence="1 2">PG1</strain>
    </source>
</reference>
<reference evidence="2" key="1">
    <citation type="submission" date="2011-03" db="EMBL/GenBank/DDBJ databases">
        <authorList>
            <person name="Voget S."/>
            <person name="Streit W.R."/>
            <person name="Jaeger K.E."/>
            <person name="Daniel R."/>
        </authorList>
    </citation>
    <scope>NUCLEOTIDE SEQUENCE [LARGE SCALE GENOMIC DNA]</scope>
    <source>
        <strain evidence="2">PG1</strain>
    </source>
</reference>